<accession>A0A3B0WTQ0</accession>
<dbReference type="AlphaFoldDB" id="A0A3B0WTQ0"/>
<dbReference type="InterPro" id="IPR029069">
    <property type="entry name" value="HotDog_dom_sf"/>
</dbReference>
<dbReference type="Pfam" id="PF14539">
    <property type="entry name" value="DUF4442"/>
    <property type="match status" value="1"/>
</dbReference>
<gene>
    <name evidence="1" type="ORF">MNBD_GAMMA05-870</name>
</gene>
<proteinExistence type="predicted"/>
<organism evidence="1">
    <name type="scientific">hydrothermal vent metagenome</name>
    <dbReference type="NCBI Taxonomy" id="652676"/>
    <lineage>
        <taxon>unclassified sequences</taxon>
        <taxon>metagenomes</taxon>
        <taxon>ecological metagenomes</taxon>
    </lineage>
</organism>
<protein>
    <recommendedName>
        <fullName evidence="2">Thioesterase</fullName>
    </recommendedName>
</protein>
<evidence type="ECO:0008006" key="2">
    <source>
        <dbReference type="Google" id="ProtNLM"/>
    </source>
</evidence>
<reference evidence="1" key="1">
    <citation type="submission" date="2018-06" db="EMBL/GenBank/DDBJ databases">
        <authorList>
            <person name="Zhirakovskaya E."/>
        </authorList>
    </citation>
    <scope>NUCLEOTIDE SEQUENCE</scope>
</reference>
<dbReference type="EMBL" id="UOFE01000029">
    <property type="protein sequence ID" value="VAW52549.1"/>
    <property type="molecule type" value="Genomic_DNA"/>
</dbReference>
<name>A0A3B0WTQ0_9ZZZZ</name>
<dbReference type="SUPFAM" id="SSF54637">
    <property type="entry name" value="Thioesterase/thiol ester dehydrase-isomerase"/>
    <property type="match status" value="1"/>
</dbReference>
<sequence>MLSREQIKFRDSFSSSLKQRLFYFKNLPMALISGIKLIRLDEEKSVAEVPYRWRNKNPFKSMYFAVLSMAAELSTGAPALLALKGTNADVVLIIVGLKANFVKKATTKITFTCEDFAVFSQALPQLREVNDTVEVTAKTIGKDANDDEVANFEFTWSFKLRS</sequence>
<dbReference type="Gene3D" id="3.10.129.10">
    <property type="entry name" value="Hotdog Thioesterase"/>
    <property type="match status" value="1"/>
</dbReference>
<dbReference type="InterPro" id="IPR027961">
    <property type="entry name" value="DUF4442"/>
</dbReference>
<evidence type="ECO:0000313" key="1">
    <source>
        <dbReference type="EMBL" id="VAW52549.1"/>
    </source>
</evidence>